<reference evidence="1 2" key="1">
    <citation type="journal article" date="2018" name="Syst. Appl. Microbiol.">
        <title>Pseudomonas silesiensis sp. nov. strain A3T isolated from a biological pesticide sewage treatment plant and analysis of the complete genome sequence.</title>
        <authorList>
            <person name="Kaminski M.A."/>
            <person name="Furmanczyk E.M."/>
            <person name="Sobczak A."/>
            <person name="Dziembowski A."/>
            <person name="Lipinski L."/>
        </authorList>
    </citation>
    <scope>NUCLEOTIDE SEQUENCE [LARGE SCALE GENOMIC DNA]</scope>
    <source>
        <strain evidence="1 2">A3</strain>
    </source>
</reference>
<dbReference type="NCBIfam" id="NF040717">
    <property type="entry name" value="BcsR_only"/>
    <property type="match status" value="1"/>
</dbReference>
<dbReference type="Pfam" id="PF10945">
    <property type="entry name" value="CBP_BcsR"/>
    <property type="match status" value="1"/>
</dbReference>
<sequence>MAALPPKISVKNQALSRTERADDIARLKVELKLPELEYVDISAQLELRRALRRWPLLEEFGFPALAPTEPPLPVAQPIRQRKFGALK</sequence>
<dbReference type="OrthoDB" id="6988851at2"/>
<gene>
    <name evidence="1" type="ORF">PMA3_00365</name>
</gene>
<protein>
    <recommendedName>
        <fullName evidence="3">Cellulose biosynthesis protein BcsR</fullName>
    </recommendedName>
</protein>
<name>A0A191YLN6_9PSED</name>
<dbReference type="KEGG" id="psil:PMA3_00365"/>
<evidence type="ECO:0008006" key="3">
    <source>
        <dbReference type="Google" id="ProtNLM"/>
    </source>
</evidence>
<dbReference type="EMBL" id="CP014870">
    <property type="protein sequence ID" value="ANJ53678.1"/>
    <property type="molecule type" value="Genomic_DNA"/>
</dbReference>
<accession>A0A191YLN6</accession>
<dbReference type="STRING" id="1853130.PMA3_00365"/>
<dbReference type="Proteomes" id="UP000078354">
    <property type="component" value="Chromosome"/>
</dbReference>
<organism evidence="1 2">
    <name type="scientific">Pseudomonas silesiensis</name>
    <dbReference type="NCBI Taxonomy" id="1853130"/>
    <lineage>
        <taxon>Bacteria</taxon>
        <taxon>Pseudomonadati</taxon>
        <taxon>Pseudomonadota</taxon>
        <taxon>Gammaproteobacteria</taxon>
        <taxon>Pseudomonadales</taxon>
        <taxon>Pseudomonadaceae</taxon>
        <taxon>Pseudomonas</taxon>
    </lineage>
</organism>
<evidence type="ECO:0000313" key="2">
    <source>
        <dbReference type="Proteomes" id="UP000078354"/>
    </source>
</evidence>
<dbReference type="RefSeq" id="WP_064675309.1">
    <property type="nucleotide sequence ID" value="NZ_CP014870.1"/>
</dbReference>
<proteinExistence type="predicted"/>
<evidence type="ECO:0000313" key="1">
    <source>
        <dbReference type="EMBL" id="ANJ53678.1"/>
    </source>
</evidence>
<dbReference type="InterPro" id="IPR024487">
    <property type="entry name" value="CBP_BcsR"/>
</dbReference>
<dbReference type="AlphaFoldDB" id="A0A191YLN6"/>
<keyword evidence="2" id="KW-1185">Reference proteome</keyword>